<sequence length="137" mass="14959">GPWSLEWLQDHNHGDAGVIFSSSKKARVRDRPGEKHKKISQQDPRRRKAGGELRHPLHSGASSNQSCSVSHQVSSDESSSSGNNDWKNWVAIQGNDQMAVDDVRGIGNAIGVKIKGDNVNMFNVLSRAGKSKKEKGC</sequence>
<evidence type="ECO:0000256" key="1">
    <source>
        <dbReference type="SAM" id="MobiDB-lite"/>
    </source>
</evidence>
<keyword evidence="3" id="KW-1185">Reference proteome</keyword>
<evidence type="ECO:0000313" key="3">
    <source>
        <dbReference type="Proteomes" id="UP000265520"/>
    </source>
</evidence>
<feature type="non-terminal residue" evidence="2">
    <location>
        <position position="1"/>
    </location>
</feature>
<name>A0A392MD03_9FABA</name>
<protein>
    <submittedName>
        <fullName evidence="2">DUF4283 domain protein</fullName>
    </submittedName>
</protein>
<accession>A0A392MD03</accession>
<dbReference type="EMBL" id="LXQA010008407">
    <property type="protein sequence ID" value="MCH85382.1"/>
    <property type="molecule type" value="Genomic_DNA"/>
</dbReference>
<feature type="compositionally biased region" description="Low complexity" evidence="1">
    <location>
        <begin position="62"/>
        <end position="81"/>
    </location>
</feature>
<comment type="caution">
    <text evidence="2">The sequence shown here is derived from an EMBL/GenBank/DDBJ whole genome shotgun (WGS) entry which is preliminary data.</text>
</comment>
<reference evidence="2 3" key="1">
    <citation type="journal article" date="2018" name="Front. Plant Sci.">
        <title>Red Clover (Trifolium pratense) and Zigzag Clover (T. medium) - A Picture of Genomic Similarities and Differences.</title>
        <authorList>
            <person name="Dluhosova J."/>
            <person name="Istvanek J."/>
            <person name="Nedelnik J."/>
            <person name="Repkova J."/>
        </authorList>
    </citation>
    <scope>NUCLEOTIDE SEQUENCE [LARGE SCALE GENOMIC DNA]</scope>
    <source>
        <strain evidence="3">cv. 10/8</strain>
        <tissue evidence="2">Leaf</tissue>
    </source>
</reference>
<dbReference type="AlphaFoldDB" id="A0A392MD03"/>
<dbReference type="Proteomes" id="UP000265520">
    <property type="component" value="Unassembled WGS sequence"/>
</dbReference>
<gene>
    <name evidence="2" type="ORF">A2U01_0006228</name>
</gene>
<organism evidence="2 3">
    <name type="scientific">Trifolium medium</name>
    <dbReference type="NCBI Taxonomy" id="97028"/>
    <lineage>
        <taxon>Eukaryota</taxon>
        <taxon>Viridiplantae</taxon>
        <taxon>Streptophyta</taxon>
        <taxon>Embryophyta</taxon>
        <taxon>Tracheophyta</taxon>
        <taxon>Spermatophyta</taxon>
        <taxon>Magnoliopsida</taxon>
        <taxon>eudicotyledons</taxon>
        <taxon>Gunneridae</taxon>
        <taxon>Pentapetalae</taxon>
        <taxon>rosids</taxon>
        <taxon>fabids</taxon>
        <taxon>Fabales</taxon>
        <taxon>Fabaceae</taxon>
        <taxon>Papilionoideae</taxon>
        <taxon>50 kb inversion clade</taxon>
        <taxon>NPAAA clade</taxon>
        <taxon>Hologalegina</taxon>
        <taxon>IRL clade</taxon>
        <taxon>Trifolieae</taxon>
        <taxon>Trifolium</taxon>
    </lineage>
</organism>
<proteinExistence type="predicted"/>
<evidence type="ECO:0000313" key="2">
    <source>
        <dbReference type="EMBL" id="MCH85382.1"/>
    </source>
</evidence>
<feature type="compositionally biased region" description="Basic residues" evidence="1">
    <location>
        <begin position="24"/>
        <end position="39"/>
    </location>
</feature>
<feature type="region of interest" description="Disordered" evidence="1">
    <location>
        <begin position="1"/>
        <end position="88"/>
    </location>
</feature>